<feature type="domain" description="DUF883" evidence="1">
    <location>
        <begin position="90"/>
        <end position="114"/>
    </location>
</feature>
<dbReference type="RefSeq" id="WP_304377137.1">
    <property type="nucleotide sequence ID" value="NZ_JAUOZU010000009.1"/>
</dbReference>
<reference evidence="2" key="2">
    <citation type="submission" date="2023-07" db="EMBL/GenBank/DDBJ databases">
        <authorList>
            <person name="Shen H."/>
        </authorList>
    </citation>
    <scope>NUCLEOTIDE SEQUENCE</scope>
    <source>
        <strain evidence="2">TNR-22</strain>
    </source>
</reference>
<dbReference type="Gene3D" id="1.20.120.20">
    <property type="entry name" value="Apolipoprotein"/>
    <property type="match status" value="1"/>
</dbReference>
<organism evidence="2 3">
    <name type="scientific">Rhizobium alvei</name>
    <dbReference type="NCBI Taxonomy" id="1132659"/>
    <lineage>
        <taxon>Bacteria</taxon>
        <taxon>Pseudomonadati</taxon>
        <taxon>Pseudomonadota</taxon>
        <taxon>Alphaproteobacteria</taxon>
        <taxon>Hyphomicrobiales</taxon>
        <taxon>Rhizobiaceae</taxon>
        <taxon>Rhizobium/Agrobacterium group</taxon>
        <taxon>Rhizobium</taxon>
    </lineage>
</organism>
<protein>
    <recommendedName>
        <fullName evidence="1">DUF883 domain-containing protein</fullName>
    </recommendedName>
</protein>
<gene>
    <name evidence="2" type="ORF">Q4481_14660</name>
</gene>
<sequence>MSLSKPTDAIKKINSHLSAGQEDIAASIEKLRQDLAELASSIQKSGSDKTSEYRESLEGLIDGLSETTRSFAASSRKQAVRIEGDLLKKVSDHPYHALAIAAGAGALLALLTNRGGR</sequence>
<dbReference type="Pfam" id="PF19029">
    <property type="entry name" value="DUF883_C"/>
    <property type="match status" value="1"/>
</dbReference>
<keyword evidence="3" id="KW-1185">Reference proteome</keyword>
<proteinExistence type="predicted"/>
<comment type="caution">
    <text evidence="2">The sequence shown here is derived from an EMBL/GenBank/DDBJ whole genome shotgun (WGS) entry which is preliminary data.</text>
</comment>
<evidence type="ECO:0000313" key="2">
    <source>
        <dbReference type="EMBL" id="MDO6965206.1"/>
    </source>
</evidence>
<dbReference type="Proteomes" id="UP001174932">
    <property type="component" value="Unassembled WGS sequence"/>
</dbReference>
<reference evidence="2" key="1">
    <citation type="journal article" date="2015" name="Int. J. Syst. Evol. Microbiol.">
        <title>Rhizobium alvei sp. nov., isolated from a freshwater river.</title>
        <authorList>
            <person name="Sheu S.Y."/>
            <person name="Huang H.W."/>
            <person name="Young C.C."/>
            <person name="Chen W.M."/>
        </authorList>
    </citation>
    <scope>NUCLEOTIDE SEQUENCE</scope>
    <source>
        <strain evidence="2">TNR-22</strain>
    </source>
</reference>
<evidence type="ECO:0000259" key="1">
    <source>
        <dbReference type="Pfam" id="PF19029"/>
    </source>
</evidence>
<accession>A0ABT8YNA1</accession>
<dbReference type="EMBL" id="JAUOZU010000009">
    <property type="protein sequence ID" value="MDO6965206.1"/>
    <property type="molecule type" value="Genomic_DNA"/>
</dbReference>
<dbReference type="InterPro" id="IPR043605">
    <property type="entry name" value="DUF883_C"/>
</dbReference>
<name>A0ABT8YNA1_9HYPH</name>
<evidence type="ECO:0000313" key="3">
    <source>
        <dbReference type="Proteomes" id="UP001174932"/>
    </source>
</evidence>